<evidence type="ECO:0000313" key="2">
    <source>
        <dbReference type="Proteomes" id="UP000314294"/>
    </source>
</evidence>
<proteinExistence type="predicted"/>
<reference evidence="1 2" key="1">
    <citation type="submission" date="2019-03" db="EMBL/GenBank/DDBJ databases">
        <title>First draft genome of Liparis tanakae, snailfish: a comprehensive survey of snailfish specific genes.</title>
        <authorList>
            <person name="Kim W."/>
            <person name="Song I."/>
            <person name="Jeong J.-H."/>
            <person name="Kim D."/>
            <person name="Kim S."/>
            <person name="Ryu S."/>
            <person name="Song J.Y."/>
            <person name="Lee S.K."/>
        </authorList>
    </citation>
    <scope>NUCLEOTIDE SEQUENCE [LARGE SCALE GENOMIC DNA]</scope>
    <source>
        <tissue evidence="1">Muscle</tissue>
    </source>
</reference>
<dbReference type="AlphaFoldDB" id="A0A4Z2H0F4"/>
<name>A0A4Z2H0F4_9TELE</name>
<protein>
    <submittedName>
        <fullName evidence="1">Uncharacterized protein</fullName>
    </submittedName>
</protein>
<dbReference type="Proteomes" id="UP000314294">
    <property type="component" value="Unassembled WGS sequence"/>
</dbReference>
<organism evidence="1 2">
    <name type="scientific">Liparis tanakae</name>
    <name type="common">Tanaka's snailfish</name>
    <dbReference type="NCBI Taxonomy" id="230148"/>
    <lineage>
        <taxon>Eukaryota</taxon>
        <taxon>Metazoa</taxon>
        <taxon>Chordata</taxon>
        <taxon>Craniata</taxon>
        <taxon>Vertebrata</taxon>
        <taxon>Euteleostomi</taxon>
        <taxon>Actinopterygii</taxon>
        <taxon>Neopterygii</taxon>
        <taxon>Teleostei</taxon>
        <taxon>Neoteleostei</taxon>
        <taxon>Acanthomorphata</taxon>
        <taxon>Eupercaria</taxon>
        <taxon>Perciformes</taxon>
        <taxon>Cottioidei</taxon>
        <taxon>Cottales</taxon>
        <taxon>Liparidae</taxon>
        <taxon>Liparis</taxon>
    </lineage>
</organism>
<evidence type="ECO:0000313" key="1">
    <source>
        <dbReference type="EMBL" id="TNN59337.1"/>
    </source>
</evidence>
<accession>A0A4Z2H0F4</accession>
<comment type="caution">
    <text evidence="1">The sequence shown here is derived from an EMBL/GenBank/DDBJ whole genome shotgun (WGS) entry which is preliminary data.</text>
</comment>
<gene>
    <name evidence="1" type="ORF">EYF80_030440</name>
</gene>
<dbReference type="EMBL" id="SRLO01000358">
    <property type="protein sequence ID" value="TNN59337.1"/>
    <property type="molecule type" value="Genomic_DNA"/>
</dbReference>
<keyword evidence="2" id="KW-1185">Reference proteome</keyword>
<sequence length="117" mass="13481">MSDHFLTSSITELFFERVSDPERLFPLPLTPEPCEVRLADVYHPVLLVARDFVVPRNKVATLVVFTHILTPAAGEPSVLFLFTREHHTKLHQMPDTISVYPVFPLDLEREKGEQRPF</sequence>